<evidence type="ECO:0000256" key="1">
    <source>
        <dbReference type="SAM" id="MobiDB-lite"/>
    </source>
</evidence>
<evidence type="ECO:0000313" key="2">
    <source>
        <dbReference type="EMBL" id="MEM5947370.1"/>
    </source>
</evidence>
<organism evidence="2 3">
    <name type="scientific">Rarispira pelagica</name>
    <dbReference type="NCBI Taxonomy" id="3141764"/>
    <lineage>
        <taxon>Bacteria</taxon>
        <taxon>Pseudomonadati</taxon>
        <taxon>Spirochaetota</taxon>
        <taxon>Spirochaetia</taxon>
        <taxon>Winmispirales</taxon>
        <taxon>Winmispiraceae</taxon>
        <taxon>Rarispira</taxon>
    </lineage>
</organism>
<feature type="region of interest" description="Disordered" evidence="1">
    <location>
        <begin position="500"/>
        <end position="525"/>
    </location>
</feature>
<dbReference type="Pfam" id="PF01136">
    <property type="entry name" value="Peptidase_U32"/>
    <property type="match status" value="1"/>
</dbReference>
<dbReference type="InterPro" id="IPR051454">
    <property type="entry name" value="RNA/ubiquinone_mod_enzymes"/>
</dbReference>
<gene>
    <name evidence="2" type="ORF">WKV44_02325</name>
</gene>
<dbReference type="PANTHER" id="PTHR30217:SF10">
    <property type="entry name" value="23S RRNA 5-HYDROXYCYTIDINE C2501 SYNTHASE"/>
    <property type="match status" value="1"/>
</dbReference>
<evidence type="ECO:0000313" key="3">
    <source>
        <dbReference type="Proteomes" id="UP001466331"/>
    </source>
</evidence>
<protein>
    <submittedName>
        <fullName evidence="2">Peptidase U32 family protein</fullName>
    </submittedName>
</protein>
<accession>A0ABU9U9N0</accession>
<comment type="caution">
    <text evidence="2">The sequence shown here is derived from an EMBL/GenBank/DDBJ whole genome shotgun (WGS) entry which is preliminary data.</text>
</comment>
<keyword evidence="3" id="KW-1185">Reference proteome</keyword>
<dbReference type="EMBL" id="JBCHKQ010000001">
    <property type="protein sequence ID" value="MEM5947370.1"/>
    <property type="molecule type" value="Genomic_DNA"/>
</dbReference>
<sequence>MKNKPEILAPAGSLAAGIYAIKAGADAIYTGLPRFSARAFANNPSLQELSALRAFSQAQGVKLNIAFNTLIRDTELEEARYWLRILSMLRPDAVIVQDLGLADLIRKDFPNLTLHASTQLAIHNTDGARLMAELGFSRVILARELEIAEIKEIIQKVPEIEYEVFVSGAMCYSTSGICLASGLMLGRSANRGVCAQVCRTWQEKDKKKQYTFSMRDLMLIEHAEELAKTGIRSFKIEGRMKSPEYVDAAVRLWRKKLDTRRTDPQLMEKLALSFMRNTGEGHIKTHKEQELIDTDYPGHRGLKLGTIKKVAEKEALVHLEQEIHIRDGAGIIEKGEITAWAIKSIRKNQTKLTQAQKGMQVWINIPKKFAEQHEIRLLSAHDNKLPEIKASALEKAPLHTKINITIYKDRLHIKLDFADKTLEEEYYHSLQKAAEKEITYTKLTQLFSYYSPAGQIPIKAELTINAEDSINITRIFYPPSFLKQTRRAIFSLLYKNLDNPTSTQKHSQNPPLNTPSIPLRNTLSPRDSNLPFVTDYTNIDTKSLAKLTIKNKTYTVIPLAPTTFSYKSTYSQLHNIIEKNPQENFLIGLNNPAHILWAKHLATIYQQRIAFFTDYLLYNSNHLTENLYKHIIPNLAFSYPWIESPVKHPCYTDFNPPIFYSRVIHNTKEPLLTQKEKTLTIIHKENMSYTLVQQKK</sequence>
<reference evidence="2 3" key="1">
    <citation type="submission" date="2024-03" db="EMBL/GenBank/DDBJ databases">
        <title>Ignisphaera cupida sp. nov., a hyperthermophilic hydrolytic archaeon from a hot spring of Kamchatka, and proposal of Ignisphaeraceae fam. nov.</title>
        <authorList>
            <person name="Podosokorskaya O.A."/>
            <person name="Elcheninov A.G."/>
            <person name="Maltseva A.I."/>
            <person name="Zayulina K.S."/>
            <person name="Novikov A."/>
            <person name="Merkel A.Y."/>
        </authorList>
    </citation>
    <scope>NUCLEOTIDE SEQUENCE [LARGE SCALE GENOMIC DNA]</scope>
    <source>
        <strain evidence="2 3">38H-sp</strain>
    </source>
</reference>
<dbReference type="InterPro" id="IPR001539">
    <property type="entry name" value="Peptidase_U32"/>
</dbReference>
<dbReference type="RefSeq" id="WP_420068819.1">
    <property type="nucleotide sequence ID" value="NZ_JBCHKQ010000001.1"/>
</dbReference>
<dbReference type="Proteomes" id="UP001466331">
    <property type="component" value="Unassembled WGS sequence"/>
</dbReference>
<proteinExistence type="predicted"/>
<name>A0ABU9U9N0_9SPIR</name>
<dbReference type="PANTHER" id="PTHR30217">
    <property type="entry name" value="PEPTIDASE U32 FAMILY"/>
    <property type="match status" value="1"/>
</dbReference>